<comment type="subcellular location">
    <subcellularLocation>
        <location evidence="1 19">Cytoplasm</location>
    </subcellularLocation>
</comment>
<comment type="catalytic activity">
    <reaction evidence="10 19">
        <text>[ThiI sulfur-carrier protein]-S-sulfanyl-L-cysteine + a uridine in tRNA + 2 reduced [2Fe-2S]-[ferredoxin] + ATP + H(+) = [ThiI sulfur-carrier protein]-L-cysteine + a 4-thiouridine in tRNA + 2 oxidized [2Fe-2S]-[ferredoxin] + AMP + diphosphate</text>
        <dbReference type="Rhea" id="RHEA:24176"/>
        <dbReference type="Rhea" id="RHEA-COMP:10000"/>
        <dbReference type="Rhea" id="RHEA-COMP:10001"/>
        <dbReference type="Rhea" id="RHEA-COMP:13337"/>
        <dbReference type="Rhea" id="RHEA-COMP:13338"/>
        <dbReference type="Rhea" id="RHEA-COMP:13339"/>
        <dbReference type="Rhea" id="RHEA-COMP:13340"/>
        <dbReference type="ChEBI" id="CHEBI:15378"/>
        <dbReference type="ChEBI" id="CHEBI:29950"/>
        <dbReference type="ChEBI" id="CHEBI:30616"/>
        <dbReference type="ChEBI" id="CHEBI:33019"/>
        <dbReference type="ChEBI" id="CHEBI:33737"/>
        <dbReference type="ChEBI" id="CHEBI:33738"/>
        <dbReference type="ChEBI" id="CHEBI:61963"/>
        <dbReference type="ChEBI" id="CHEBI:65315"/>
        <dbReference type="ChEBI" id="CHEBI:136798"/>
        <dbReference type="ChEBI" id="CHEBI:456215"/>
        <dbReference type="EC" id="2.8.1.4"/>
    </reaction>
</comment>
<keyword evidence="7 19" id="KW-0067">ATP-binding</keyword>
<dbReference type="PANTHER" id="PTHR43209:SF1">
    <property type="entry name" value="TRNA SULFURTRANSFERASE"/>
    <property type="match status" value="1"/>
</dbReference>
<gene>
    <name evidence="19 21" type="primary">thiI</name>
    <name evidence="21" type="ORF">NCTC5386_01083</name>
</gene>
<reference evidence="21 22" key="1">
    <citation type="submission" date="2019-05" db="EMBL/GenBank/DDBJ databases">
        <authorList>
            <consortium name="Pathogen Informatics"/>
        </authorList>
    </citation>
    <scope>NUCLEOTIDE SEQUENCE [LARGE SCALE GENOMIC DNA]</scope>
    <source>
        <strain evidence="21 22">NCTC5386</strain>
    </source>
</reference>
<dbReference type="CDD" id="cd01712">
    <property type="entry name" value="PPase_ThiI"/>
    <property type="match status" value="1"/>
</dbReference>
<evidence type="ECO:0000256" key="12">
    <source>
        <dbReference type="ARBA" id="ARBA00058382"/>
    </source>
</evidence>
<keyword evidence="3 19" id="KW-0963">Cytoplasm</keyword>
<feature type="binding site" evidence="19">
    <location>
        <position position="265"/>
    </location>
    <ligand>
        <name>ATP</name>
        <dbReference type="ChEBI" id="CHEBI:30616"/>
    </ligand>
</feature>
<dbReference type="UniPathway" id="UPA00060"/>
<dbReference type="Pfam" id="PF02926">
    <property type="entry name" value="THUMP"/>
    <property type="match status" value="1"/>
</dbReference>
<keyword evidence="8 19" id="KW-0694">RNA-binding</keyword>
<accession>A0A4U9XLZ0</accession>
<dbReference type="InterPro" id="IPR003720">
    <property type="entry name" value="tRNA_STrfase"/>
</dbReference>
<evidence type="ECO:0000256" key="7">
    <source>
        <dbReference type="ARBA" id="ARBA00022840"/>
    </source>
</evidence>
<dbReference type="GO" id="GO:0052837">
    <property type="term" value="P:thiazole biosynthetic process"/>
    <property type="evidence" value="ECO:0007669"/>
    <property type="project" value="TreeGrafter"/>
</dbReference>
<evidence type="ECO:0000313" key="21">
    <source>
        <dbReference type="EMBL" id="VTS13765.1"/>
    </source>
</evidence>
<dbReference type="Proteomes" id="UP000394068">
    <property type="component" value="Unassembled WGS sequence"/>
</dbReference>
<dbReference type="FunFam" id="3.40.50.620:FF:000053">
    <property type="entry name" value="Probable tRNA sulfurtransferase"/>
    <property type="match status" value="1"/>
</dbReference>
<evidence type="ECO:0000259" key="20">
    <source>
        <dbReference type="PROSITE" id="PS51165"/>
    </source>
</evidence>
<keyword evidence="6 19" id="KW-0547">Nucleotide-binding</keyword>
<dbReference type="GO" id="GO:0000049">
    <property type="term" value="F:tRNA binding"/>
    <property type="evidence" value="ECO:0007669"/>
    <property type="project" value="UniProtKB-UniRule"/>
</dbReference>
<dbReference type="GO" id="GO:0009228">
    <property type="term" value="P:thiamine biosynthetic process"/>
    <property type="evidence" value="ECO:0007669"/>
    <property type="project" value="UniProtKB-KW"/>
</dbReference>
<dbReference type="Pfam" id="PF02568">
    <property type="entry name" value="ThiI"/>
    <property type="match status" value="1"/>
</dbReference>
<dbReference type="InterPro" id="IPR004114">
    <property type="entry name" value="THUMP_dom"/>
</dbReference>
<evidence type="ECO:0000256" key="10">
    <source>
        <dbReference type="ARBA" id="ARBA00050570"/>
    </source>
</evidence>
<dbReference type="InterPro" id="IPR020536">
    <property type="entry name" value="ThiI_AANH"/>
</dbReference>
<dbReference type="Gene3D" id="3.30.2130.30">
    <property type="match status" value="1"/>
</dbReference>
<dbReference type="PANTHER" id="PTHR43209">
    <property type="entry name" value="TRNA SULFURTRANSFERASE"/>
    <property type="match status" value="1"/>
</dbReference>
<dbReference type="NCBIfam" id="TIGR00342">
    <property type="entry name" value="tRNA uracil 4-sulfurtransferase ThiI"/>
    <property type="match status" value="1"/>
</dbReference>
<comment type="pathway">
    <text evidence="2 19">Cofactor biosynthesis; thiamine diphosphate biosynthesis.</text>
</comment>
<keyword evidence="4 19" id="KW-0820">tRNA-binding</keyword>
<comment type="similarity">
    <text evidence="13 19">Belongs to the ThiI family.</text>
</comment>
<dbReference type="EMBL" id="CABEHT010000001">
    <property type="protein sequence ID" value="VTS13765.1"/>
    <property type="molecule type" value="Genomic_DNA"/>
</dbReference>
<name>A0A4U9XLZ0_9STRE</name>
<evidence type="ECO:0000256" key="2">
    <source>
        <dbReference type="ARBA" id="ARBA00004948"/>
    </source>
</evidence>
<evidence type="ECO:0000256" key="6">
    <source>
        <dbReference type="ARBA" id="ARBA00022741"/>
    </source>
</evidence>
<dbReference type="SUPFAM" id="SSF143437">
    <property type="entry name" value="THUMP domain-like"/>
    <property type="match status" value="1"/>
</dbReference>
<dbReference type="GO" id="GO:0140741">
    <property type="term" value="F:tRNA-uracil-4 sulfurtransferase activity"/>
    <property type="evidence" value="ECO:0007669"/>
    <property type="project" value="UniProtKB-EC"/>
</dbReference>
<evidence type="ECO:0000256" key="14">
    <source>
        <dbReference type="ARBA" id="ARBA00066827"/>
    </source>
</evidence>
<evidence type="ECO:0000256" key="8">
    <source>
        <dbReference type="ARBA" id="ARBA00022884"/>
    </source>
</evidence>
<keyword evidence="9 19" id="KW-0784">Thiamine biosynthesis</keyword>
<evidence type="ECO:0000256" key="13">
    <source>
        <dbReference type="ARBA" id="ARBA00061472"/>
    </source>
</evidence>
<sequence>MQYSEIMVRHGELSTKGKNRMRFINKLKRNIQDVLAAYPQVTVKSDRDRTHVYLNGTDYEPVVESLKQVFGIQSLSPVYKVEKNVAVLKKSVQDIMTSLYQEGMTFKISSKRSDHQFELDSRELNLTLGNAVFDVLPQIKAQMKKPDLNLKVEIRDEAAYLSYEDIKGAGGLPVGTSGKGMLMLSGGIDSPVAGYLALKRGVDIEAVHFASPPYTSPGALKKAQDLTRCLTRFGGNIQFIEVPFTEIQEEIKAKAPEAYLMTLTRRFMMRITDAIRQMRNGLVIINGESLGQVASQTLESMQAINAVTTTPIIRPVVTMDKLEIIAIAEKIKTFDISIQPFEDCCTIFAPDRPKTNPKLKNVEQYEKRFDIDGLVARAVAGITISEIGPESARDRIEHLLDDIL</sequence>
<dbReference type="GO" id="GO:0005829">
    <property type="term" value="C:cytosol"/>
    <property type="evidence" value="ECO:0007669"/>
    <property type="project" value="TreeGrafter"/>
</dbReference>
<dbReference type="GO" id="GO:0002937">
    <property type="term" value="P:tRNA 4-thiouridine biosynthesis"/>
    <property type="evidence" value="ECO:0007669"/>
    <property type="project" value="TreeGrafter"/>
</dbReference>
<feature type="binding site" evidence="19">
    <location>
        <position position="296"/>
    </location>
    <ligand>
        <name>ATP</name>
        <dbReference type="ChEBI" id="CHEBI:30616"/>
    </ligand>
</feature>
<comment type="function">
    <text evidence="12 19">Catalyzes the ATP-dependent transfer of a sulfur to tRNA to produce 4-thiouridine in position 8 of tRNAs, which functions as a near-UV photosensor. Also catalyzes the transfer of sulfur to the sulfur carrier protein ThiS, forming ThiS-thiocarboxylate. This is a step in the synthesis of thiazole, in the thiamine biosynthesis pathway. The sulfur is donated as persulfide by IscS.</text>
</comment>
<dbReference type="GO" id="GO:0005524">
    <property type="term" value="F:ATP binding"/>
    <property type="evidence" value="ECO:0007669"/>
    <property type="project" value="UniProtKB-UniRule"/>
</dbReference>
<evidence type="ECO:0000256" key="3">
    <source>
        <dbReference type="ARBA" id="ARBA00022490"/>
    </source>
</evidence>
<dbReference type="SMART" id="SM00981">
    <property type="entry name" value="THUMP"/>
    <property type="match status" value="1"/>
</dbReference>
<dbReference type="InterPro" id="IPR050102">
    <property type="entry name" value="tRNA_sulfurtransferase_ThiI"/>
</dbReference>
<evidence type="ECO:0000256" key="11">
    <source>
        <dbReference type="ARBA" id="ARBA00052330"/>
    </source>
</evidence>
<dbReference type="GO" id="GO:0009229">
    <property type="term" value="P:thiamine diphosphate biosynthetic process"/>
    <property type="evidence" value="ECO:0007669"/>
    <property type="project" value="UniProtKB-UniRule"/>
</dbReference>
<comment type="catalytic activity">
    <reaction evidence="11 19">
        <text>[ThiS sulfur-carrier protein]-C-terminal Gly-Gly-AMP + S-sulfanyl-L-cysteinyl-[cysteine desulfurase] + AH2 = [ThiS sulfur-carrier protein]-C-terminal-Gly-aminoethanethioate + L-cysteinyl-[cysteine desulfurase] + A + AMP + 2 H(+)</text>
        <dbReference type="Rhea" id="RHEA:43340"/>
        <dbReference type="Rhea" id="RHEA-COMP:12157"/>
        <dbReference type="Rhea" id="RHEA-COMP:12158"/>
        <dbReference type="Rhea" id="RHEA-COMP:12910"/>
        <dbReference type="Rhea" id="RHEA-COMP:19908"/>
        <dbReference type="ChEBI" id="CHEBI:13193"/>
        <dbReference type="ChEBI" id="CHEBI:15378"/>
        <dbReference type="ChEBI" id="CHEBI:17499"/>
        <dbReference type="ChEBI" id="CHEBI:29950"/>
        <dbReference type="ChEBI" id="CHEBI:61963"/>
        <dbReference type="ChEBI" id="CHEBI:90618"/>
        <dbReference type="ChEBI" id="CHEBI:232372"/>
        <dbReference type="ChEBI" id="CHEBI:456215"/>
    </reaction>
</comment>
<evidence type="ECO:0000256" key="18">
    <source>
        <dbReference type="ARBA" id="ARBA00080570"/>
    </source>
</evidence>
<dbReference type="AlphaFoldDB" id="A0A4U9XLZ0"/>
<dbReference type="Pfam" id="PF22025">
    <property type="entry name" value="ThiI_fer"/>
    <property type="match status" value="1"/>
</dbReference>
<dbReference type="CDD" id="cd11716">
    <property type="entry name" value="THUMP_ThiI"/>
    <property type="match status" value="1"/>
</dbReference>
<proteinExistence type="inferred from homology"/>
<evidence type="ECO:0000256" key="5">
    <source>
        <dbReference type="ARBA" id="ARBA00022679"/>
    </source>
</evidence>
<feature type="binding site" evidence="19">
    <location>
        <begin position="208"/>
        <end position="209"/>
    </location>
    <ligand>
        <name>ATP</name>
        <dbReference type="ChEBI" id="CHEBI:30616"/>
    </ligand>
</feature>
<feature type="binding site" evidence="19">
    <location>
        <position position="287"/>
    </location>
    <ligand>
        <name>ATP</name>
        <dbReference type="ChEBI" id="CHEBI:30616"/>
    </ligand>
</feature>
<feature type="binding site" evidence="19">
    <location>
        <begin position="183"/>
        <end position="184"/>
    </location>
    <ligand>
        <name>ATP</name>
        <dbReference type="ChEBI" id="CHEBI:30616"/>
    </ligand>
</feature>
<dbReference type="GO" id="GO:0004810">
    <property type="term" value="F:CCA tRNA nucleotidyltransferase activity"/>
    <property type="evidence" value="ECO:0007669"/>
    <property type="project" value="InterPro"/>
</dbReference>
<evidence type="ECO:0000256" key="17">
    <source>
        <dbReference type="ARBA" id="ARBA00077849"/>
    </source>
</evidence>
<keyword evidence="5 19" id="KW-0808">Transferase</keyword>
<evidence type="ECO:0000256" key="4">
    <source>
        <dbReference type="ARBA" id="ARBA00022555"/>
    </source>
</evidence>
<dbReference type="InterPro" id="IPR049962">
    <property type="entry name" value="THUMP_ThiI"/>
</dbReference>
<dbReference type="InterPro" id="IPR049961">
    <property type="entry name" value="ThiI_N"/>
</dbReference>
<protein>
    <recommendedName>
        <fullName evidence="15 19">Probable tRNA sulfurtransferase</fullName>
        <ecNumber evidence="14 19">2.8.1.4</ecNumber>
    </recommendedName>
    <alternativeName>
        <fullName evidence="16 19">Sulfur carrier protein ThiS sulfurtransferase</fullName>
    </alternativeName>
    <alternativeName>
        <fullName evidence="17 19">Thiamine biosynthesis protein ThiI</fullName>
    </alternativeName>
    <alternativeName>
        <fullName evidence="18 19">tRNA 4-thiouridine synthase</fullName>
    </alternativeName>
</protein>
<evidence type="ECO:0000313" key="22">
    <source>
        <dbReference type="Proteomes" id="UP000394068"/>
    </source>
</evidence>
<evidence type="ECO:0000256" key="15">
    <source>
        <dbReference type="ARBA" id="ARBA00071867"/>
    </source>
</evidence>
<evidence type="ECO:0000256" key="9">
    <source>
        <dbReference type="ARBA" id="ARBA00022977"/>
    </source>
</evidence>
<organism evidence="21 22">
    <name type="scientific">Streptococcus pseudoporcinus</name>
    <dbReference type="NCBI Taxonomy" id="361101"/>
    <lineage>
        <taxon>Bacteria</taxon>
        <taxon>Bacillati</taxon>
        <taxon>Bacillota</taxon>
        <taxon>Bacilli</taxon>
        <taxon>Lactobacillales</taxon>
        <taxon>Streptococcaceae</taxon>
        <taxon>Streptococcus</taxon>
    </lineage>
</organism>
<dbReference type="PROSITE" id="PS51165">
    <property type="entry name" value="THUMP"/>
    <property type="match status" value="1"/>
</dbReference>
<dbReference type="EC" id="2.8.1.4" evidence="14 19"/>
<feature type="domain" description="THUMP" evidence="20">
    <location>
        <begin position="60"/>
        <end position="165"/>
    </location>
</feature>
<evidence type="ECO:0000256" key="16">
    <source>
        <dbReference type="ARBA" id="ARBA00075337"/>
    </source>
</evidence>
<dbReference type="Gene3D" id="3.40.50.620">
    <property type="entry name" value="HUPs"/>
    <property type="match status" value="1"/>
</dbReference>
<evidence type="ECO:0000256" key="1">
    <source>
        <dbReference type="ARBA" id="ARBA00004496"/>
    </source>
</evidence>
<dbReference type="SUPFAM" id="SSF52402">
    <property type="entry name" value="Adenine nucleotide alpha hydrolases-like"/>
    <property type="match status" value="1"/>
</dbReference>
<dbReference type="InterPro" id="IPR014729">
    <property type="entry name" value="Rossmann-like_a/b/a_fold"/>
</dbReference>
<evidence type="ECO:0000256" key="19">
    <source>
        <dbReference type="HAMAP-Rule" id="MF_00021"/>
    </source>
</evidence>
<dbReference type="InterPro" id="IPR054173">
    <property type="entry name" value="ThiI_fer"/>
</dbReference>
<dbReference type="HAMAP" id="MF_00021">
    <property type="entry name" value="ThiI"/>
    <property type="match status" value="1"/>
</dbReference>
<dbReference type="RefSeq" id="WP_143920767.1">
    <property type="nucleotide sequence ID" value="NZ_CABEHT010000001.1"/>
</dbReference>